<name>A0AAU1UJB1_9ACTN</name>
<dbReference type="EMBL" id="CP108195">
    <property type="protein sequence ID" value="WTS16896.1"/>
    <property type="molecule type" value="Genomic_DNA"/>
</dbReference>
<proteinExistence type="predicted"/>
<evidence type="ECO:0000313" key="2">
    <source>
        <dbReference type="EMBL" id="WTS16896.1"/>
    </source>
</evidence>
<organism evidence="2">
    <name type="scientific">Streptomyces sp. NBC_00119</name>
    <dbReference type="NCBI Taxonomy" id="2975659"/>
    <lineage>
        <taxon>Bacteria</taxon>
        <taxon>Bacillati</taxon>
        <taxon>Actinomycetota</taxon>
        <taxon>Actinomycetes</taxon>
        <taxon>Kitasatosporales</taxon>
        <taxon>Streptomycetaceae</taxon>
        <taxon>Streptomyces</taxon>
    </lineage>
</organism>
<dbReference type="AlphaFoldDB" id="A0AAU1UJB1"/>
<feature type="compositionally biased region" description="Basic and acidic residues" evidence="1">
    <location>
        <begin position="30"/>
        <end position="50"/>
    </location>
</feature>
<sequence>MFATSRNAAGRYLADVVLGTTQAPTGSYVDRSRVDRSSEESYDPRREGELWEAAERLTEASLSGQKRSQMT</sequence>
<feature type="region of interest" description="Disordered" evidence="1">
    <location>
        <begin position="23"/>
        <end position="50"/>
    </location>
</feature>
<protein>
    <submittedName>
        <fullName evidence="2">Uncharacterized protein</fullName>
    </submittedName>
</protein>
<gene>
    <name evidence="2" type="ORF">OHU69_41075</name>
</gene>
<accession>A0AAU1UJB1</accession>
<evidence type="ECO:0000256" key="1">
    <source>
        <dbReference type="SAM" id="MobiDB-lite"/>
    </source>
</evidence>
<reference evidence="2" key="1">
    <citation type="submission" date="2022-10" db="EMBL/GenBank/DDBJ databases">
        <title>The complete genomes of actinobacterial strains from the NBC collection.</title>
        <authorList>
            <person name="Joergensen T.S."/>
            <person name="Alvarez Arevalo M."/>
            <person name="Sterndorff E.B."/>
            <person name="Faurdal D."/>
            <person name="Vuksanovic O."/>
            <person name="Mourched A.-S."/>
            <person name="Charusanti P."/>
            <person name="Shaw S."/>
            <person name="Blin K."/>
            <person name="Weber T."/>
        </authorList>
    </citation>
    <scope>NUCLEOTIDE SEQUENCE</scope>
    <source>
        <strain evidence="2">NBC_00119</strain>
    </source>
</reference>